<evidence type="ECO:0000256" key="3">
    <source>
        <dbReference type="ARBA" id="ARBA00023015"/>
    </source>
</evidence>
<comment type="caution">
    <text evidence="9">The sequence shown here is derived from an EMBL/GenBank/DDBJ whole genome shotgun (WGS) entry which is preliminary data.</text>
</comment>
<dbReference type="InterPro" id="IPR017856">
    <property type="entry name" value="Integrase-like_N"/>
</dbReference>
<evidence type="ECO:0000259" key="7">
    <source>
        <dbReference type="Pfam" id="PF01709"/>
    </source>
</evidence>
<dbReference type="OrthoDB" id="9781053at2"/>
<dbReference type="HAMAP" id="MF_00693">
    <property type="entry name" value="Transcrip_reg_TACO1"/>
    <property type="match status" value="1"/>
</dbReference>
<gene>
    <name evidence="9" type="ORF">ALO_21429</name>
</gene>
<protein>
    <recommendedName>
        <fullName evidence="6">Probable transcriptional regulatory protein ALO_21429</fullName>
    </recommendedName>
</protein>
<dbReference type="FunFam" id="1.10.10.200:FF:000002">
    <property type="entry name" value="Probable transcriptional regulatory protein CLM62_37755"/>
    <property type="match status" value="1"/>
</dbReference>
<dbReference type="GO" id="GO:0003677">
    <property type="term" value="F:DNA binding"/>
    <property type="evidence" value="ECO:0007669"/>
    <property type="project" value="UniProtKB-UniRule"/>
</dbReference>
<dbReference type="FunFam" id="3.30.70.980:FF:000002">
    <property type="entry name" value="Probable transcriptional regulatory protein YebC"/>
    <property type="match status" value="1"/>
</dbReference>
<keyword evidence="3 6" id="KW-0805">Transcription regulation</keyword>
<comment type="subcellular location">
    <subcellularLocation>
        <location evidence="6">Cytoplasm</location>
    </subcellularLocation>
</comment>
<dbReference type="Proteomes" id="UP000003240">
    <property type="component" value="Unassembled WGS sequence"/>
</dbReference>
<dbReference type="NCBIfam" id="NF001030">
    <property type="entry name" value="PRK00110.1"/>
    <property type="match status" value="1"/>
</dbReference>
<dbReference type="PANTHER" id="PTHR12532">
    <property type="entry name" value="TRANSLATIONAL ACTIVATOR OF CYTOCHROME C OXIDASE 1"/>
    <property type="match status" value="1"/>
</dbReference>
<evidence type="ECO:0000256" key="2">
    <source>
        <dbReference type="ARBA" id="ARBA00022490"/>
    </source>
</evidence>
<evidence type="ECO:0000313" key="9">
    <source>
        <dbReference type="EMBL" id="EGO61844.1"/>
    </source>
</evidence>
<evidence type="ECO:0000259" key="8">
    <source>
        <dbReference type="Pfam" id="PF20772"/>
    </source>
</evidence>
<dbReference type="Pfam" id="PF20772">
    <property type="entry name" value="TACO1_YebC_N"/>
    <property type="match status" value="1"/>
</dbReference>
<feature type="domain" description="TACO1/YebC-like second and third" evidence="7">
    <location>
        <begin position="82"/>
        <end position="238"/>
    </location>
</feature>
<organism evidence="9 10">
    <name type="scientific">Acetonema longum DSM 6540</name>
    <dbReference type="NCBI Taxonomy" id="1009370"/>
    <lineage>
        <taxon>Bacteria</taxon>
        <taxon>Bacillati</taxon>
        <taxon>Bacillota</taxon>
        <taxon>Negativicutes</taxon>
        <taxon>Acetonemataceae</taxon>
        <taxon>Acetonema</taxon>
    </lineage>
</organism>
<dbReference type="SUPFAM" id="SSF75625">
    <property type="entry name" value="YebC-like"/>
    <property type="match status" value="1"/>
</dbReference>
<dbReference type="InterPro" id="IPR026564">
    <property type="entry name" value="Transcrip_reg_TACO1-like_dom3"/>
</dbReference>
<keyword evidence="4 6" id="KW-0238">DNA-binding</keyword>
<dbReference type="InterPro" id="IPR029072">
    <property type="entry name" value="YebC-like"/>
</dbReference>
<dbReference type="Gene3D" id="1.10.10.200">
    <property type="match status" value="1"/>
</dbReference>
<dbReference type="EMBL" id="AFGF01000280">
    <property type="protein sequence ID" value="EGO61844.1"/>
    <property type="molecule type" value="Genomic_DNA"/>
</dbReference>
<evidence type="ECO:0000256" key="4">
    <source>
        <dbReference type="ARBA" id="ARBA00023125"/>
    </source>
</evidence>
<keyword evidence="2 6" id="KW-0963">Cytoplasm</keyword>
<dbReference type="InterPro" id="IPR002876">
    <property type="entry name" value="Transcrip_reg_TACO1-like"/>
</dbReference>
<dbReference type="RefSeq" id="WP_004099980.1">
    <property type="nucleotide sequence ID" value="NZ_AFGF01000280.1"/>
</dbReference>
<dbReference type="Gene3D" id="3.30.70.980">
    <property type="match status" value="2"/>
</dbReference>
<accession>F7NQ85</accession>
<dbReference type="Pfam" id="PF01709">
    <property type="entry name" value="Transcrip_reg"/>
    <property type="match status" value="1"/>
</dbReference>
<dbReference type="eggNOG" id="COG0217">
    <property type="taxonomic scope" value="Bacteria"/>
</dbReference>
<dbReference type="AlphaFoldDB" id="F7NQ85"/>
<evidence type="ECO:0000256" key="1">
    <source>
        <dbReference type="ARBA" id="ARBA00008724"/>
    </source>
</evidence>
<feature type="domain" description="TACO1/YebC-like N-terminal" evidence="8">
    <location>
        <begin position="5"/>
        <end position="75"/>
    </location>
</feature>
<comment type="similarity">
    <text evidence="1 6">Belongs to the TACO1 family.</text>
</comment>
<dbReference type="GO" id="GO:0006355">
    <property type="term" value="P:regulation of DNA-templated transcription"/>
    <property type="evidence" value="ECO:0007669"/>
    <property type="project" value="UniProtKB-UniRule"/>
</dbReference>
<proteinExistence type="inferred from homology"/>
<evidence type="ECO:0000256" key="6">
    <source>
        <dbReference type="HAMAP-Rule" id="MF_00693"/>
    </source>
</evidence>
<dbReference type="STRING" id="1009370.ALO_21429"/>
<evidence type="ECO:0000313" key="10">
    <source>
        <dbReference type="Proteomes" id="UP000003240"/>
    </source>
</evidence>
<keyword evidence="10" id="KW-1185">Reference proteome</keyword>
<name>F7NQ85_9FIRM</name>
<dbReference type="GO" id="GO:0005829">
    <property type="term" value="C:cytosol"/>
    <property type="evidence" value="ECO:0007669"/>
    <property type="project" value="TreeGrafter"/>
</dbReference>
<sequence>MSGHSKWANIKHKKGKMDAIKGKVTTKISREITIAVKNGGSDPAGNMRLKLALQKARENNIPKENIQRAIQKGAGALDGSSYEEILYEGYGPGGVAIMLDIMTDNRNRTAADIRHLFSKHGGNLGESGCVSWMFAQKGIIRVEKSAADEESLMLLVLDAGAEDFSAEDEEAFEIITAPDQFEAVHNALEASKITVASSEITMVPQTTIALAGDDAAKLIKLVDALEEHDDVQEVYGNFDVPDDMLE</sequence>
<reference evidence="9 10" key="1">
    <citation type="journal article" date="2011" name="EMBO J.">
        <title>Structural diversity of bacterial flagellar motors.</title>
        <authorList>
            <person name="Chen S."/>
            <person name="Beeby M."/>
            <person name="Murphy G.E."/>
            <person name="Leadbetter J.R."/>
            <person name="Hendrixson D.R."/>
            <person name="Briegel A."/>
            <person name="Li Z."/>
            <person name="Shi J."/>
            <person name="Tocheva E.I."/>
            <person name="Muller A."/>
            <person name="Dobro M.J."/>
            <person name="Jensen G.J."/>
        </authorList>
    </citation>
    <scope>NUCLEOTIDE SEQUENCE [LARGE SCALE GENOMIC DNA]</scope>
    <source>
        <strain evidence="9 10">DSM 6540</strain>
    </source>
</reference>
<dbReference type="InterPro" id="IPR048300">
    <property type="entry name" value="TACO1_YebC-like_2nd/3rd_dom"/>
</dbReference>
<dbReference type="PANTHER" id="PTHR12532:SF6">
    <property type="entry name" value="TRANSCRIPTIONAL REGULATORY PROTEIN YEBC-RELATED"/>
    <property type="match status" value="1"/>
</dbReference>
<evidence type="ECO:0000256" key="5">
    <source>
        <dbReference type="ARBA" id="ARBA00023163"/>
    </source>
</evidence>
<dbReference type="NCBIfam" id="TIGR01033">
    <property type="entry name" value="YebC/PmpR family DNA-binding transcriptional regulator"/>
    <property type="match status" value="1"/>
</dbReference>
<dbReference type="InterPro" id="IPR049083">
    <property type="entry name" value="TACO1_YebC_N"/>
</dbReference>
<dbReference type="NCBIfam" id="NF009044">
    <property type="entry name" value="PRK12378.1"/>
    <property type="match status" value="1"/>
</dbReference>
<keyword evidence="5 6" id="KW-0804">Transcription</keyword>